<dbReference type="EMBL" id="JACDQQ010001708">
    <property type="protein sequence ID" value="MBA0086856.1"/>
    <property type="molecule type" value="Genomic_DNA"/>
</dbReference>
<evidence type="ECO:0000259" key="4">
    <source>
        <dbReference type="SMART" id="SM00650"/>
    </source>
</evidence>
<dbReference type="InterPro" id="IPR020598">
    <property type="entry name" value="rRNA_Ade_methylase_Trfase_N"/>
</dbReference>
<dbReference type="SMART" id="SM00650">
    <property type="entry name" value="rADc"/>
    <property type="match status" value="1"/>
</dbReference>
<accession>A0A7V8NT04</accession>
<dbReference type="GO" id="GO:0000179">
    <property type="term" value="F:rRNA (adenine-N6,N6-)-dimethyltransferase activity"/>
    <property type="evidence" value="ECO:0007669"/>
    <property type="project" value="InterPro"/>
</dbReference>
<evidence type="ECO:0000313" key="5">
    <source>
        <dbReference type="EMBL" id="MBA0086856.1"/>
    </source>
</evidence>
<keyword evidence="2" id="KW-0808">Transferase</keyword>
<sequence>MNCFEKWYCGSALWRYLTRGQLLPWMLRDSDLGDQLLELGAGLGAATIELARRAPRVTSLEYDHALAVELRRRANPANVTIIQGDAAALPFPAATFSSAISILMLHHLKSVALQDRTFAEVSRVLRPGGIFLAFDIPDGWIYRVSHVHSTFVPMDPSTAPQRLLGAGLSQVRMESRGGAFLLRAVVAE</sequence>
<dbReference type="Gene3D" id="3.40.50.150">
    <property type="entry name" value="Vaccinia Virus protein VP39"/>
    <property type="match status" value="1"/>
</dbReference>
<name>A0A7V8NT04_9BACT</name>
<reference evidence="5" key="1">
    <citation type="submission" date="2020-06" db="EMBL/GenBank/DDBJ databases">
        <title>Legume-microbial interactions unlock mineral nutrients during tropical forest succession.</title>
        <authorList>
            <person name="Epihov D.Z."/>
        </authorList>
    </citation>
    <scope>NUCLEOTIDE SEQUENCE [LARGE SCALE GENOMIC DNA]</scope>
    <source>
        <strain evidence="5">Pan2503</strain>
    </source>
</reference>
<evidence type="ECO:0000256" key="3">
    <source>
        <dbReference type="ARBA" id="ARBA00022691"/>
    </source>
</evidence>
<dbReference type="Pfam" id="PF08241">
    <property type="entry name" value="Methyltransf_11"/>
    <property type="match status" value="1"/>
</dbReference>
<keyword evidence="1 5" id="KW-0489">Methyltransferase</keyword>
<dbReference type="InterPro" id="IPR013216">
    <property type="entry name" value="Methyltransf_11"/>
</dbReference>
<dbReference type="PANTHER" id="PTHR43591">
    <property type="entry name" value="METHYLTRANSFERASE"/>
    <property type="match status" value="1"/>
</dbReference>
<feature type="domain" description="Ribosomal RNA adenine methylase transferase N-terminal" evidence="4">
    <location>
        <begin position="27"/>
        <end position="158"/>
    </location>
</feature>
<dbReference type="CDD" id="cd02440">
    <property type="entry name" value="AdoMet_MTases"/>
    <property type="match status" value="1"/>
</dbReference>
<comment type="caution">
    <text evidence="5">The sequence shown here is derived from an EMBL/GenBank/DDBJ whole genome shotgun (WGS) entry which is preliminary data.</text>
</comment>
<dbReference type="Proteomes" id="UP000567293">
    <property type="component" value="Unassembled WGS sequence"/>
</dbReference>
<keyword evidence="6" id="KW-1185">Reference proteome</keyword>
<evidence type="ECO:0000313" key="6">
    <source>
        <dbReference type="Proteomes" id="UP000567293"/>
    </source>
</evidence>
<keyword evidence="3" id="KW-0949">S-adenosyl-L-methionine</keyword>
<evidence type="ECO:0000256" key="1">
    <source>
        <dbReference type="ARBA" id="ARBA00022603"/>
    </source>
</evidence>
<organism evidence="5 6">
    <name type="scientific">Candidatus Acidiferrum panamense</name>
    <dbReference type="NCBI Taxonomy" id="2741543"/>
    <lineage>
        <taxon>Bacteria</taxon>
        <taxon>Pseudomonadati</taxon>
        <taxon>Acidobacteriota</taxon>
        <taxon>Terriglobia</taxon>
        <taxon>Candidatus Acidiferrales</taxon>
        <taxon>Candidatus Acidiferrum</taxon>
    </lineage>
</organism>
<dbReference type="InterPro" id="IPR029063">
    <property type="entry name" value="SAM-dependent_MTases_sf"/>
</dbReference>
<dbReference type="AlphaFoldDB" id="A0A7V8NT04"/>
<proteinExistence type="predicted"/>
<evidence type="ECO:0000256" key="2">
    <source>
        <dbReference type="ARBA" id="ARBA00022679"/>
    </source>
</evidence>
<protein>
    <submittedName>
        <fullName evidence="5">Class I SAM-dependent methyltransferase</fullName>
    </submittedName>
</protein>
<dbReference type="SUPFAM" id="SSF53335">
    <property type="entry name" value="S-adenosyl-L-methionine-dependent methyltransferases"/>
    <property type="match status" value="1"/>
</dbReference>
<gene>
    <name evidence="5" type="ORF">HRJ53_17885</name>
</gene>